<evidence type="ECO:0000313" key="2">
    <source>
        <dbReference type="EMBL" id="NHZ67258.1"/>
    </source>
</evidence>
<evidence type="ECO:0000256" key="1">
    <source>
        <dbReference type="SAM" id="Phobius"/>
    </source>
</evidence>
<feature type="transmembrane region" description="Helical" evidence="1">
    <location>
        <begin position="67"/>
        <end position="86"/>
    </location>
</feature>
<gene>
    <name evidence="2" type="ORF">F1735_34340</name>
</gene>
<protein>
    <submittedName>
        <fullName evidence="2">MFS transporter</fullName>
    </submittedName>
</protein>
<dbReference type="Pfam" id="PF13347">
    <property type="entry name" value="MFS_2"/>
    <property type="match status" value="1"/>
</dbReference>
<reference evidence="2 3" key="1">
    <citation type="submission" date="2019-10" db="EMBL/GenBank/DDBJ databases">
        <title>Taxonomy of Antarctic Massilia spp.: description of Massilia rubra sp. nov., Massilia aquatica sp. nov., Massilia mucilaginosa sp. nov., Massilia frigida sp. nov. isolated from streams, lakes and regoliths.</title>
        <authorList>
            <person name="Holochova P."/>
            <person name="Sedlacek I."/>
            <person name="Kralova S."/>
            <person name="Maslanova I."/>
            <person name="Busse H.-J."/>
            <person name="Stankova E."/>
            <person name="Vrbovska V."/>
            <person name="Kovarovic V."/>
            <person name="Bartak M."/>
            <person name="Svec P."/>
            <person name="Pantucek R."/>
        </authorList>
    </citation>
    <scope>NUCLEOTIDE SEQUENCE [LARGE SCALE GENOMIC DNA]</scope>
    <source>
        <strain evidence="2 3">CCM 8694</strain>
    </source>
</reference>
<evidence type="ECO:0000313" key="3">
    <source>
        <dbReference type="Proteomes" id="UP000610594"/>
    </source>
</evidence>
<proteinExistence type="predicted"/>
<keyword evidence="1" id="KW-0812">Transmembrane</keyword>
<keyword evidence="1" id="KW-0472">Membrane</keyword>
<keyword evidence="3" id="KW-1185">Reference proteome</keyword>
<sequence length="110" mass="11472">LSAAFFFVDATQIGAMYALQIALGLVLGPKSPLAFSMYADTADYNEWRNGRRATAMTFAAATFSQKLGTALALGVIGAVFTALGYVPNAAQSSGSQAGIVWLMSVIPALF</sequence>
<keyword evidence="1" id="KW-1133">Transmembrane helix</keyword>
<feature type="non-terminal residue" evidence="2">
    <location>
        <position position="110"/>
    </location>
</feature>
<dbReference type="Proteomes" id="UP000610594">
    <property type="component" value="Unassembled WGS sequence"/>
</dbReference>
<feature type="transmembrane region" description="Helical" evidence="1">
    <location>
        <begin position="6"/>
        <end position="27"/>
    </location>
</feature>
<dbReference type="EMBL" id="WHJF01000465">
    <property type="protein sequence ID" value="NHZ67258.1"/>
    <property type="molecule type" value="Genomic_DNA"/>
</dbReference>
<dbReference type="RefSeq" id="WP_187364438.1">
    <property type="nucleotide sequence ID" value="NZ_WHJF01000465.1"/>
</dbReference>
<comment type="caution">
    <text evidence="2">The sequence shown here is derived from an EMBL/GenBank/DDBJ whole genome shotgun (WGS) entry which is preliminary data.</text>
</comment>
<name>A0ABX0N3P3_9BURK</name>
<accession>A0ABX0N3P3</accession>
<organism evidence="2 3">
    <name type="scientific">Massilia genomosp. 1</name>
    <dbReference type="NCBI Taxonomy" id="2609280"/>
    <lineage>
        <taxon>Bacteria</taxon>
        <taxon>Pseudomonadati</taxon>
        <taxon>Pseudomonadota</taxon>
        <taxon>Betaproteobacteria</taxon>
        <taxon>Burkholderiales</taxon>
        <taxon>Oxalobacteraceae</taxon>
        <taxon>Telluria group</taxon>
        <taxon>Massilia</taxon>
    </lineage>
</organism>
<feature type="non-terminal residue" evidence="2">
    <location>
        <position position="1"/>
    </location>
</feature>